<evidence type="ECO:0000256" key="8">
    <source>
        <dbReference type="SAM" id="MobiDB-lite"/>
    </source>
</evidence>
<dbReference type="Proteomes" id="UP000483802">
    <property type="component" value="Unassembled WGS sequence"/>
</dbReference>
<evidence type="ECO:0000256" key="4">
    <source>
        <dbReference type="ARBA" id="ARBA00022927"/>
    </source>
</evidence>
<dbReference type="Gene3D" id="3.30.70.3400">
    <property type="match status" value="1"/>
</dbReference>
<comment type="caution">
    <text evidence="10">The sequence shown here is derived from an EMBL/GenBank/DDBJ whole genome shotgun (WGS) entry which is preliminary data.</text>
</comment>
<gene>
    <name evidence="10" type="ORF">GPA10_27795</name>
</gene>
<keyword evidence="6" id="KW-0811">Translocation</keyword>
<dbReference type="PANTHER" id="PTHR30081:SF1">
    <property type="entry name" value="PROTEIN TRANSLOCASE SUBUNIT SECD"/>
    <property type="match status" value="1"/>
</dbReference>
<organism evidence="10 11">
    <name type="scientific">Streptomyces typhae</name>
    <dbReference type="NCBI Taxonomy" id="2681492"/>
    <lineage>
        <taxon>Bacteria</taxon>
        <taxon>Bacillati</taxon>
        <taxon>Actinomycetota</taxon>
        <taxon>Actinomycetes</taxon>
        <taxon>Kitasatosporales</taxon>
        <taxon>Streptomycetaceae</taxon>
        <taxon>Streptomyces</taxon>
    </lineage>
</organism>
<reference evidence="10 11" key="1">
    <citation type="submission" date="2019-11" db="EMBL/GenBank/DDBJ databases">
        <title>Streptomyces typhae sp. nov., a novel endophytic actinomycete isolated from the root of cattail pollen (Typha angustifolia L.).</title>
        <authorList>
            <person name="Peng C."/>
        </authorList>
    </citation>
    <scope>NUCLEOTIDE SEQUENCE [LARGE SCALE GENOMIC DNA]</scope>
    <source>
        <strain evidence="11">p1417</strain>
    </source>
</reference>
<evidence type="ECO:0000256" key="2">
    <source>
        <dbReference type="ARBA" id="ARBA00022475"/>
    </source>
</evidence>
<dbReference type="EMBL" id="WPNZ01000017">
    <property type="protein sequence ID" value="MVO88462.1"/>
    <property type="molecule type" value="Genomic_DNA"/>
</dbReference>
<feature type="compositionally biased region" description="Low complexity" evidence="8">
    <location>
        <begin position="51"/>
        <end position="69"/>
    </location>
</feature>
<proteinExistence type="predicted"/>
<dbReference type="InterPro" id="IPR054384">
    <property type="entry name" value="SecDF_P1_head"/>
</dbReference>
<keyword evidence="4" id="KW-0653">Protein transport</keyword>
<keyword evidence="2" id="KW-1003">Cell membrane</keyword>
<evidence type="ECO:0000256" key="7">
    <source>
        <dbReference type="ARBA" id="ARBA00023136"/>
    </source>
</evidence>
<dbReference type="PANTHER" id="PTHR30081">
    <property type="entry name" value="PROTEIN-EXPORT MEMBRANE PROTEIN SEC"/>
    <property type="match status" value="1"/>
</dbReference>
<keyword evidence="1" id="KW-0813">Transport</keyword>
<evidence type="ECO:0000313" key="11">
    <source>
        <dbReference type="Proteomes" id="UP000483802"/>
    </source>
</evidence>
<keyword evidence="5" id="KW-1133">Transmembrane helix</keyword>
<dbReference type="Pfam" id="PF22599">
    <property type="entry name" value="SecDF_P1_head"/>
    <property type="match status" value="1"/>
</dbReference>
<evidence type="ECO:0000256" key="3">
    <source>
        <dbReference type="ARBA" id="ARBA00022692"/>
    </source>
</evidence>
<keyword evidence="11" id="KW-1185">Reference proteome</keyword>
<dbReference type="AlphaFoldDB" id="A0A6L6X3T6"/>
<sequence>MFRLGTGRAAGAGRARRVRGAVAAGTALLALTACGGSSGNDGRSGDGSGGSASKAAGGATAGSSADRTSLTFRPAAGQSAAGLKSTADLMRHRATAMGLRDARVDVAGGAITVSAPGASREKLTGLGEQARLDFRPVRTQAPATAKAQCSAAEGPSAKPLTACATNGADVRYTLGPVAVPGTDVSTARSHLSKYGTGWVVDITFTAAGTRRFADLTAELVTQAPPANQLAMVLDGTVISAPSVSQKLTDGRVQISGDFTRAAAEELAAQLSAGALPMRLRVSG</sequence>
<feature type="region of interest" description="Disordered" evidence="8">
    <location>
        <begin position="37"/>
        <end position="83"/>
    </location>
</feature>
<dbReference type="Gene3D" id="3.30.1360.200">
    <property type="match status" value="1"/>
</dbReference>
<keyword evidence="7" id="KW-0472">Membrane</keyword>
<evidence type="ECO:0000256" key="1">
    <source>
        <dbReference type="ARBA" id="ARBA00022448"/>
    </source>
</evidence>
<dbReference type="GO" id="GO:0005886">
    <property type="term" value="C:plasma membrane"/>
    <property type="evidence" value="ECO:0007669"/>
    <property type="project" value="TreeGrafter"/>
</dbReference>
<dbReference type="GO" id="GO:0015031">
    <property type="term" value="P:protein transport"/>
    <property type="evidence" value="ECO:0007669"/>
    <property type="project" value="UniProtKB-KW"/>
</dbReference>
<protein>
    <recommendedName>
        <fullName evidence="9">SecDF P1 head subdomain domain-containing protein</fullName>
    </recommendedName>
</protein>
<feature type="domain" description="SecDF P1 head subdomain" evidence="9">
    <location>
        <begin position="173"/>
        <end position="276"/>
    </location>
</feature>
<evidence type="ECO:0000259" key="9">
    <source>
        <dbReference type="Pfam" id="PF22599"/>
    </source>
</evidence>
<keyword evidence="3" id="KW-0812">Transmembrane</keyword>
<evidence type="ECO:0000313" key="10">
    <source>
        <dbReference type="EMBL" id="MVO88462.1"/>
    </source>
</evidence>
<dbReference type="PROSITE" id="PS51257">
    <property type="entry name" value="PROKAR_LIPOPROTEIN"/>
    <property type="match status" value="1"/>
</dbReference>
<accession>A0A6L6X3T6</accession>
<evidence type="ECO:0000256" key="5">
    <source>
        <dbReference type="ARBA" id="ARBA00022989"/>
    </source>
</evidence>
<evidence type="ECO:0000256" key="6">
    <source>
        <dbReference type="ARBA" id="ARBA00023010"/>
    </source>
</evidence>
<dbReference type="InterPro" id="IPR022813">
    <property type="entry name" value="SecD/SecF_arch_bac"/>
</dbReference>
<name>A0A6L6X3T6_9ACTN</name>